<evidence type="ECO:0000256" key="1">
    <source>
        <dbReference type="ARBA" id="ARBA00001561"/>
    </source>
</evidence>
<dbReference type="GO" id="GO:0009254">
    <property type="term" value="P:peptidoglycan turnover"/>
    <property type="evidence" value="ECO:0007669"/>
    <property type="project" value="TreeGrafter"/>
</dbReference>
<dbReference type="OrthoDB" id="9794842at2"/>
<evidence type="ECO:0000256" key="5">
    <source>
        <dbReference type="ARBA" id="ARBA00011901"/>
    </source>
</evidence>
<dbReference type="NCBIfam" id="NF008758">
    <property type="entry name" value="PRK11789.1"/>
    <property type="match status" value="1"/>
</dbReference>
<dbReference type="HOGENOM" id="CLU_049290_1_0_4"/>
<dbReference type="InterPro" id="IPR036505">
    <property type="entry name" value="Amidase/PGRP_sf"/>
</dbReference>
<proteinExistence type="inferred from homology"/>
<dbReference type="PANTHER" id="PTHR30417:SF4">
    <property type="entry name" value="1,6-ANHYDRO-N-ACETYLMURAMYL-L-ALANINE AMIDASE AMPD"/>
    <property type="match status" value="1"/>
</dbReference>
<dbReference type="Pfam" id="PF01510">
    <property type="entry name" value="Amidase_2"/>
    <property type="match status" value="1"/>
</dbReference>
<dbReference type="GO" id="GO:0005737">
    <property type="term" value="C:cytoplasm"/>
    <property type="evidence" value="ECO:0007669"/>
    <property type="project" value="UniProtKB-SubCell"/>
</dbReference>
<name>Q3SKP8_THIDA</name>
<dbReference type="EC" id="3.5.1.28" evidence="5"/>
<dbReference type="InterPro" id="IPR051206">
    <property type="entry name" value="NAMLAA_amidase_2"/>
</dbReference>
<keyword evidence="6" id="KW-0963">Cytoplasm</keyword>
<evidence type="ECO:0000259" key="13">
    <source>
        <dbReference type="SMART" id="SM00644"/>
    </source>
</evidence>
<dbReference type="eggNOG" id="COG3023">
    <property type="taxonomic scope" value="Bacteria"/>
</dbReference>
<feature type="domain" description="N-acetylmuramoyl-L-alanine amidase" evidence="13">
    <location>
        <begin position="23"/>
        <end position="171"/>
    </location>
</feature>
<evidence type="ECO:0000256" key="3">
    <source>
        <dbReference type="ARBA" id="ARBA00004496"/>
    </source>
</evidence>
<dbReference type="GO" id="GO:0071555">
    <property type="term" value="P:cell wall organization"/>
    <property type="evidence" value="ECO:0007669"/>
    <property type="project" value="UniProtKB-KW"/>
</dbReference>
<keyword evidence="15" id="KW-1185">Reference proteome</keyword>
<gene>
    <name evidence="14" type="ordered locus">Tbd_0776</name>
</gene>
<comment type="catalytic activity">
    <reaction evidence="1">
        <text>Hydrolyzes the link between N-acetylmuramoyl residues and L-amino acid residues in certain cell-wall glycopeptides.</text>
        <dbReference type="EC" id="3.5.1.28"/>
    </reaction>
</comment>
<dbReference type="GO" id="GO:0008745">
    <property type="term" value="F:N-acetylmuramoyl-L-alanine amidase activity"/>
    <property type="evidence" value="ECO:0007669"/>
    <property type="project" value="UniProtKB-EC"/>
</dbReference>
<dbReference type="SUPFAM" id="SSF55846">
    <property type="entry name" value="N-acetylmuramoyl-L-alanine amidase-like"/>
    <property type="match status" value="1"/>
</dbReference>
<dbReference type="Proteomes" id="UP000008291">
    <property type="component" value="Chromosome"/>
</dbReference>
<keyword evidence="10" id="KW-0961">Cell wall biogenesis/degradation</keyword>
<evidence type="ECO:0000256" key="7">
    <source>
        <dbReference type="ARBA" id="ARBA00022723"/>
    </source>
</evidence>
<protein>
    <recommendedName>
        <fullName evidence="11">1,6-anhydro-N-acetylmuramyl-L-alanine amidase AmpD</fullName>
        <ecNumber evidence="5">3.5.1.28</ecNumber>
    </recommendedName>
    <alternativeName>
        <fullName evidence="12">N-acetylmuramoyl-L-alanine amidase</fullName>
    </alternativeName>
</protein>
<dbReference type="InterPro" id="IPR002502">
    <property type="entry name" value="Amidase_domain"/>
</dbReference>
<evidence type="ECO:0000313" key="15">
    <source>
        <dbReference type="Proteomes" id="UP000008291"/>
    </source>
</evidence>
<evidence type="ECO:0000256" key="8">
    <source>
        <dbReference type="ARBA" id="ARBA00022801"/>
    </source>
</evidence>
<evidence type="ECO:0000256" key="11">
    <source>
        <dbReference type="ARBA" id="ARBA00039257"/>
    </source>
</evidence>
<sequence>MPISAPDMPDALGWLPAARRVPSPNCDPRPPGTAVELIVIHNISLPPGVFAGDAVIELFTNRLDWDADPYYQAMRGLRVSAHFFIRRDGSLLQFVPCTLRAWHAGASNWQGRERCNDFSIGIELEGSDDVPFDDAQYATLRRLVDVLKAAYPIQGVAGHSDIAPGRKSDPGPHFAWHRLDATA</sequence>
<accession>Q3SKP8</accession>
<dbReference type="GO" id="GO:0046872">
    <property type="term" value="F:metal ion binding"/>
    <property type="evidence" value="ECO:0007669"/>
    <property type="project" value="UniProtKB-KW"/>
</dbReference>
<evidence type="ECO:0000256" key="12">
    <source>
        <dbReference type="ARBA" id="ARBA00042615"/>
    </source>
</evidence>
<evidence type="ECO:0000256" key="6">
    <source>
        <dbReference type="ARBA" id="ARBA00022490"/>
    </source>
</evidence>
<dbReference type="GO" id="GO:0009253">
    <property type="term" value="P:peptidoglycan catabolic process"/>
    <property type="evidence" value="ECO:0007669"/>
    <property type="project" value="InterPro"/>
</dbReference>
<evidence type="ECO:0000256" key="9">
    <source>
        <dbReference type="ARBA" id="ARBA00022833"/>
    </source>
</evidence>
<dbReference type="KEGG" id="tbd:Tbd_0776"/>
<dbReference type="SMART" id="SM00644">
    <property type="entry name" value="Ami_2"/>
    <property type="match status" value="1"/>
</dbReference>
<keyword evidence="8" id="KW-0378">Hydrolase</keyword>
<organism evidence="14 15">
    <name type="scientific">Thiobacillus denitrificans (strain ATCC 25259 / T1)</name>
    <dbReference type="NCBI Taxonomy" id="292415"/>
    <lineage>
        <taxon>Bacteria</taxon>
        <taxon>Pseudomonadati</taxon>
        <taxon>Pseudomonadota</taxon>
        <taxon>Betaproteobacteria</taxon>
        <taxon>Nitrosomonadales</taxon>
        <taxon>Thiobacillaceae</taxon>
        <taxon>Thiobacillus</taxon>
    </lineage>
</organism>
<keyword evidence="9" id="KW-0862">Zinc</keyword>
<comment type="subcellular location">
    <subcellularLocation>
        <location evidence="3">Cytoplasm</location>
    </subcellularLocation>
</comment>
<evidence type="ECO:0000256" key="4">
    <source>
        <dbReference type="ARBA" id="ARBA00007553"/>
    </source>
</evidence>
<evidence type="ECO:0000256" key="2">
    <source>
        <dbReference type="ARBA" id="ARBA00001947"/>
    </source>
</evidence>
<comment type="similarity">
    <text evidence="4">Belongs to the N-acetylmuramoyl-L-alanine amidase 2 family.</text>
</comment>
<evidence type="ECO:0000256" key="10">
    <source>
        <dbReference type="ARBA" id="ARBA00023316"/>
    </source>
</evidence>
<dbReference type="RefSeq" id="WP_011311288.1">
    <property type="nucleotide sequence ID" value="NC_007404.1"/>
</dbReference>
<dbReference type="PANTHER" id="PTHR30417">
    <property type="entry name" value="N-ACETYLMURAMOYL-L-ALANINE AMIDASE AMID"/>
    <property type="match status" value="1"/>
</dbReference>
<comment type="cofactor">
    <cofactor evidence="2">
        <name>Zn(2+)</name>
        <dbReference type="ChEBI" id="CHEBI:29105"/>
    </cofactor>
</comment>
<dbReference type="STRING" id="292415.Tbd_0776"/>
<keyword evidence="7" id="KW-0479">Metal-binding</keyword>
<reference evidence="14 15" key="1">
    <citation type="journal article" date="2006" name="J. Bacteriol.">
        <title>The genome sequence of the obligately chemolithoautotrophic, facultatively anaerobic bacterium Thiobacillus denitrificans.</title>
        <authorList>
            <person name="Beller H.R."/>
            <person name="Chain P.S."/>
            <person name="Letain T.E."/>
            <person name="Chakicherla A."/>
            <person name="Larimer F.W."/>
            <person name="Richardson P.M."/>
            <person name="Coleman M.A."/>
            <person name="Wood A.P."/>
            <person name="Kelly D.P."/>
        </authorList>
    </citation>
    <scope>NUCLEOTIDE SEQUENCE [LARGE SCALE GENOMIC DNA]</scope>
    <source>
        <strain evidence="14 15">ATCC 25259</strain>
    </source>
</reference>
<dbReference type="Gene3D" id="3.40.80.10">
    <property type="entry name" value="Peptidoglycan recognition protein-like"/>
    <property type="match status" value="1"/>
</dbReference>
<dbReference type="EMBL" id="CP000116">
    <property type="protein sequence ID" value="AAZ96729.1"/>
    <property type="molecule type" value="Genomic_DNA"/>
</dbReference>
<evidence type="ECO:0000313" key="14">
    <source>
        <dbReference type="EMBL" id="AAZ96729.1"/>
    </source>
</evidence>
<dbReference type="AlphaFoldDB" id="Q3SKP8"/>
<dbReference type="CDD" id="cd06583">
    <property type="entry name" value="PGRP"/>
    <property type="match status" value="1"/>
</dbReference>